<comment type="similarity">
    <text evidence="7">Belongs to the YfgM family.</text>
</comment>
<feature type="domain" description="Ancillary SecYEG translocon subunit/Cell division coordinator CpoB TPR" evidence="10">
    <location>
        <begin position="14"/>
        <end position="207"/>
    </location>
</feature>
<comment type="subcellular location">
    <subcellularLocation>
        <location evidence="1">Cell membrane</location>
        <topology evidence="1">Single-pass type II membrane protein</topology>
    </subcellularLocation>
</comment>
<keyword evidence="12" id="KW-1185">Reference proteome</keyword>
<dbReference type="AlphaFoldDB" id="A0A1J8NGK8"/>
<dbReference type="PANTHER" id="PTHR38035">
    <property type="entry name" value="UPF0070 PROTEIN YFGM"/>
    <property type="match status" value="1"/>
</dbReference>
<dbReference type="SUPFAM" id="SSF48452">
    <property type="entry name" value="TPR-like"/>
    <property type="match status" value="1"/>
</dbReference>
<dbReference type="Proteomes" id="UP000183924">
    <property type="component" value="Unassembled WGS sequence"/>
</dbReference>
<dbReference type="STRING" id="1225476.A1D18_05490"/>
<gene>
    <name evidence="11" type="ORF">A1D18_05490</name>
</gene>
<evidence type="ECO:0000313" key="12">
    <source>
        <dbReference type="Proteomes" id="UP000183924"/>
    </source>
</evidence>
<dbReference type="RefSeq" id="WP_071662788.1">
    <property type="nucleotide sequence ID" value="NZ_LUKY01000033.1"/>
</dbReference>
<dbReference type="GO" id="GO:0044877">
    <property type="term" value="F:protein-containing complex binding"/>
    <property type="evidence" value="ECO:0007669"/>
    <property type="project" value="InterPro"/>
</dbReference>
<keyword evidence="3 9" id="KW-0812">Transmembrane</keyword>
<accession>A0A1J8NGK8</accession>
<organism evidence="11 12">
    <name type="scientific">Candidatus Rickettsiella isopodorum</name>
    <dbReference type="NCBI Taxonomy" id="1225476"/>
    <lineage>
        <taxon>Bacteria</taxon>
        <taxon>Pseudomonadati</taxon>
        <taxon>Pseudomonadota</taxon>
        <taxon>Gammaproteobacteria</taxon>
        <taxon>Legionellales</taxon>
        <taxon>Coxiellaceae</taxon>
        <taxon>Rickettsiella</taxon>
    </lineage>
</organism>
<evidence type="ECO:0000256" key="9">
    <source>
        <dbReference type="SAM" id="Phobius"/>
    </source>
</evidence>
<evidence type="ECO:0000256" key="5">
    <source>
        <dbReference type="ARBA" id="ARBA00023136"/>
    </source>
</evidence>
<dbReference type="Gene3D" id="1.25.40.10">
    <property type="entry name" value="Tetratricopeptide repeat domain"/>
    <property type="match status" value="1"/>
</dbReference>
<name>A0A1J8NGK8_9COXI</name>
<protein>
    <recommendedName>
        <fullName evidence="8">Ancillary SecYEG translocon subunit</fullName>
    </recommendedName>
</protein>
<keyword evidence="6" id="KW-0143">Chaperone</keyword>
<proteinExistence type="inferred from homology"/>
<evidence type="ECO:0000259" key="10">
    <source>
        <dbReference type="Pfam" id="PF09976"/>
    </source>
</evidence>
<dbReference type="OrthoDB" id="9789675at2"/>
<evidence type="ECO:0000256" key="6">
    <source>
        <dbReference type="ARBA" id="ARBA00023186"/>
    </source>
</evidence>
<evidence type="ECO:0000256" key="4">
    <source>
        <dbReference type="ARBA" id="ARBA00022989"/>
    </source>
</evidence>
<dbReference type="PIRSF" id="PIRSF006170">
    <property type="entry name" value="YfgM"/>
    <property type="match status" value="1"/>
</dbReference>
<evidence type="ECO:0000313" key="11">
    <source>
        <dbReference type="EMBL" id="OIZ94296.1"/>
    </source>
</evidence>
<reference evidence="11 12" key="1">
    <citation type="submission" date="2016-03" db="EMBL/GenBank/DDBJ databases">
        <title>Comparative genomics of Rickettsiella.</title>
        <authorList>
            <person name="Chandler C."/>
            <person name="Wang Y."/>
        </authorList>
    </citation>
    <scope>NUCLEOTIDE SEQUENCE [LARGE SCALE GENOMIC DNA]</scope>
    <source>
        <strain evidence="11 12">RCFS May 2013</strain>
    </source>
</reference>
<evidence type="ECO:0000256" key="7">
    <source>
        <dbReference type="ARBA" id="ARBA00024197"/>
    </source>
</evidence>
<dbReference type="InterPro" id="IPR026039">
    <property type="entry name" value="YfgM"/>
</dbReference>
<feature type="transmembrane region" description="Helical" evidence="9">
    <location>
        <begin position="20"/>
        <end position="41"/>
    </location>
</feature>
<keyword evidence="5 9" id="KW-0472">Membrane</keyword>
<dbReference type="PANTHER" id="PTHR38035:SF1">
    <property type="entry name" value="ANCILLARY SECYEG TRANSLOCON SUBUNIT"/>
    <property type="match status" value="1"/>
</dbReference>
<evidence type="ECO:0000256" key="8">
    <source>
        <dbReference type="ARBA" id="ARBA00024235"/>
    </source>
</evidence>
<keyword evidence="4 9" id="KW-1133">Transmembrane helix</keyword>
<evidence type="ECO:0000256" key="3">
    <source>
        <dbReference type="ARBA" id="ARBA00022692"/>
    </source>
</evidence>
<dbReference type="GO" id="GO:0005886">
    <property type="term" value="C:plasma membrane"/>
    <property type="evidence" value="ECO:0007669"/>
    <property type="project" value="UniProtKB-SubCell"/>
</dbReference>
<evidence type="ECO:0000256" key="1">
    <source>
        <dbReference type="ARBA" id="ARBA00004401"/>
    </source>
</evidence>
<dbReference type="Pfam" id="PF09976">
    <property type="entry name" value="TPR_21"/>
    <property type="match status" value="1"/>
</dbReference>
<dbReference type="EMBL" id="LUKY01000033">
    <property type="protein sequence ID" value="OIZ94296.1"/>
    <property type="molecule type" value="Genomic_DNA"/>
</dbReference>
<keyword evidence="2" id="KW-1003">Cell membrane</keyword>
<sequence length="209" mass="23818">MNELVAIEQAEYVKKWCREYCFGILIGIIFAVFISWGWNYWRQAKENNLLKASMQYERLIAAITTSENTVILNKLAEGLLKNYPYTPYASLAALQLAKLAINQNNLSDAENRLLWVIDHGHNHALQSIARLRLVRILLAQNQAKEALSILAKNEDKNYLPIFLEEKGDILNNLGHSKEALQSYLAAKRAFGNTIGRPLLEMKINNLAYV</sequence>
<evidence type="ECO:0000256" key="2">
    <source>
        <dbReference type="ARBA" id="ARBA00022475"/>
    </source>
</evidence>
<dbReference type="InterPro" id="IPR018704">
    <property type="entry name" value="SecYEG/CpoB_TPR"/>
</dbReference>
<dbReference type="InterPro" id="IPR011990">
    <property type="entry name" value="TPR-like_helical_dom_sf"/>
</dbReference>
<comment type="caution">
    <text evidence="11">The sequence shown here is derived from an EMBL/GenBank/DDBJ whole genome shotgun (WGS) entry which is preliminary data.</text>
</comment>